<organism evidence="1 2">
    <name type="scientific">Hyalomma asiaticum</name>
    <name type="common">Tick</name>
    <dbReference type="NCBI Taxonomy" id="266040"/>
    <lineage>
        <taxon>Eukaryota</taxon>
        <taxon>Metazoa</taxon>
        <taxon>Ecdysozoa</taxon>
        <taxon>Arthropoda</taxon>
        <taxon>Chelicerata</taxon>
        <taxon>Arachnida</taxon>
        <taxon>Acari</taxon>
        <taxon>Parasitiformes</taxon>
        <taxon>Ixodida</taxon>
        <taxon>Ixodoidea</taxon>
        <taxon>Ixodidae</taxon>
        <taxon>Hyalomminae</taxon>
        <taxon>Hyalomma</taxon>
    </lineage>
</organism>
<accession>A0ACB7TQ34</accession>
<comment type="caution">
    <text evidence="1">The sequence shown here is derived from an EMBL/GenBank/DDBJ whole genome shotgun (WGS) entry which is preliminary data.</text>
</comment>
<dbReference type="EMBL" id="CM023481">
    <property type="protein sequence ID" value="KAH6947467.1"/>
    <property type="molecule type" value="Genomic_DNA"/>
</dbReference>
<keyword evidence="2" id="KW-1185">Reference proteome</keyword>
<dbReference type="Proteomes" id="UP000821845">
    <property type="component" value="Chromosome 1"/>
</dbReference>
<evidence type="ECO:0000313" key="2">
    <source>
        <dbReference type="Proteomes" id="UP000821845"/>
    </source>
</evidence>
<evidence type="ECO:0000313" key="1">
    <source>
        <dbReference type="EMBL" id="KAH6947467.1"/>
    </source>
</evidence>
<gene>
    <name evidence="1" type="ORF">HPB50_019060</name>
</gene>
<sequence>MALARVQSFFGTVRQRLCGGEVLLRADSRGCGLSSDFELALAVKVMTVYFALATPREVCRHSDSLDAPSGPCRRLMNAAGRWLPLRADGGEGGSDLLCVDSGGKLNSNAITCSSLLFLVPKLRYINARTSHAGARVLRLWLLIAMAAITKTGFLIIVSLVLFLCLFMVAQNRQPLWRVFDAFRLNEWSYSPFYSSSGANGTSRLPRIMMWTSFYGSWYGLLNNQKVGEDFTRKCAVKCSITNDRRLLASSDAIVFHVRDMDMNDLPTRRSESQKWVFWSMEPPPYSVFAGFNYMHNMFNWTMSYRHDSDIYEPYGKVVPRNATAAYKKDHRSLWKSKQKQAVWMVSHCNTDSKREEFVQELKRHLDVDVYGSCGDHVCPKARGSACYNDFERTYFYMLAFENSICNDYATEKFFSALKYDMVPVVFGGANYSQIGPAHSYVNALAFKSPKQLAEHLIVLSRNYTAYSSYFNWKETHQLATWDVDFCALCSKLHSPEFQRTSLYSDMRVWWEHQGRCRTWVP</sequence>
<proteinExistence type="predicted"/>
<protein>
    <submittedName>
        <fullName evidence="1">Uncharacterized protein</fullName>
    </submittedName>
</protein>
<reference evidence="1" key="1">
    <citation type="submission" date="2020-05" db="EMBL/GenBank/DDBJ databases">
        <title>Large-scale comparative analyses of tick genomes elucidate their genetic diversity and vector capacities.</title>
        <authorList>
            <person name="Jia N."/>
            <person name="Wang J."/>
            <person name="Shi W."/>
            <person name="Du L."/>
            <person name="Sun Y."/>
            <person name="Zhan W."/>
            <person name="Jiang J."/>
            <person name="Wang Q."/>
            <person name="Zhang B."/>
            <person name="Ji P."/>
            <person name="Sakyi L.B."/>
            <person name="Cui X."/>
            <person name="Yuan T."/>
            <person name="Jiang B."/>
            <person name="Yang W."/>
            <person name="Lam T.T.-Y."/>
            <person name="Chang Q."/>
            <person name="Ding S."/>
            <person name="Wang X."/>
            <person name="Zhu J."/>
            <person name="Ruan X."/>
            <person name="Zhao L."/>
            <person name="Wei J."/>
            <person name="Que T."/>
            <person name="Du C."/>
            <person name="Cheng J."/>
            <person name="Dai P."/>
            <person name="Han X."/>
            <person name="Huang E."/>
            <person name="Gao Y."/>
            <person name="Liu J."/>
            <person name="Shao H."/>
            <person name="Ye R."/>
            <person name="Li L."/>
            <person name="Wei W."/>
            <person name="Wang X."/>
            <person name="Wang C."/>
            <person name="Yang T."/>
            <person name="Huo Q."/>
            <person name="Li W."/>
            <person name="Guo W."/>
            <person name="Chen H."/>
            <person name="Zhou L."/>
            <person name="Ni X."/>
            <person name="Tian J."/>
            <person name="Zhou Y."/>
            <person name="Sheng Y."/>
            <person name="Liu T."/>
            <person name="Pan Y."/>
            <person name="Xia L."/>
            <person name="Li J."/>
            <person name="Zhao F."/>
            <person name="Cao W."/>
        </authorList>
    </citation>
    <scope>NUCLEOTIDE SEQUENCE</scope>
    <source>
        <strain evidence="1">Hyas-2018</strain>
    </source>
</reference>
<name>A0ACB7TQ34_HYAAI</name>